<feature type="non-terminal residue" evidence="1">
    <location>
        <position position="172"/>
    </location>
</feature>
<dbReference type="AlphaFoldDB" id="A0A9N9NNP0"/>
<dbReference type="EMBL" id="CAJVPZ010034887">
    <property type="protein sequence ID" value="CAG8747841.1"/>
    <property type="molecule type" value="Genomic_DNA"/>
</dbReference>
<proteinExistence type="predicted"/>
<evidence type="ECO:0000313" key="1">
    <source>
        <dbReference type="EMBL" id="CAG8747841.1"/>
    </source>
</evidence>
<reference evidence="1" key="1">
    <citation type="submission" date="2021-06" db="EMBL/GenBank/DDBJ databases">
        <authorList>
            <person name="Kallberg Y."/>
            <person name="Tangrot J."/>
            <person name="Rosling A."/>
        </authorList>
    </citation>
    <scope>NUCLEOTIDE SEQUENCE</scope>
    <source>
        <strain evidence="1">IN212</strain>
    </source>
</reference>
<keyword evidence="2" id="KW-1185">Reference proteome</keyword>
<evidence type="ECO:0000313" key="2">
    <source>
        <dbReference type="Proteomes" id="UP000789396"/>
    </source>
</evidence>
<protein>
    <submittedName>
        <fullName evidence="1">14724_t:CDS:1</fullName>
    </submittedName>
</protein>
<comment type="caution">
    <text evidence="1">The sequence shown here is derived from an EMBL/GenBank/DDBJ whole genome shotgun (WGS) entry which is preliminary data.</text>
</comment>
<sequence length="172" mass="20028">STWLVEQADHSEYPNWNLLIMQLLDTAHYYMKEYKRPIVLILDQVDRIAKKDQEFLGMLQDFAKDLIPFEVGDISDEEAVKFLQNSGIDQKNAEVSVKYLTGGRFTLLKELQALNQLIEVGRIDIKQAKTIIPLNTIRKLVEANILKEDQDFTVSFHSRYVDTYFKEEILSN</sequence>
<gene>
    <name evidence="1" type="ORF">RFULGI_LOCUS13378</name>
</gene>
<feature type="non-terminal residue" evidence="1">
    <location>
        <position position="1"/>
    </location>
</feature>
<accession>A0A9N9NNP0</accession>
<organism evidence="1 2">
    <name type="scientific">Racocetra fulgida</name>
    <dbReference type="NCBI Taxonomy" id="60492"/>
    <lineage>
        <taxon>Eukaryota</taxon>
        <taxon>Fungi</taxon>
        <taxon>Fungi incertae sedis</taxon>
        <taxon>Mucoromycota</taxon>
        <taxon>Glomeromycotina</taxon>
        <taxon>Glomeromycetes</taxon>
        <taxon>Diversisporales</taxon>
        <taxon>Gigasporaceae</taxon>
        <taxon>Racocetra</taxon>
    </lineage>
</organism>
<dbReference type="OrthoDB" id="511599at2759"/>
<dbReference type="Proteomes" id="UP000789396">
    <property type="component" value="Unassembled WGS sequence"/>
</dbReference>
<name>A0A9N9NNP0_9GLOM</name>